<dbReference type="EMBL" id="AQHR01000067">
    <property type="protein sequence ID" value="EON77075.1"/>
    <property type="molecule type" value="Genomic_DNA"/>
</dbReference>
<organism evidence="1 2">
    <name type="scientific">Lunatimonas lonarensis</name>
    <dbReference type="NCBI Taxonomy" id="1232681"/>
    <lineage>
        <taxon>Bacteria</taxon>
        <taxon>Pseudomonadati</taxon>
        <taxon>Bacteroidota</taxon>
        <taxon>Cytophagia</taxon>
        <taxon>Cytophagales</taxon>
        <taxon>Cyclobacteriaceae</taxon>
    </lineage>
</organism>
<gene>
    <name evidence="1" type="ORF">ADIS_2457</name>
</gene>
<reference evidence="1 2" key="1">
    <citation type="submission" date="2013-02" db="EMBL/GenBank/DDBJ databases">
        <title>A novel strain isolated from Lonar lake, Maharashtra, India.</title>
        <authorList>
            <person name="Singh A."/>
        </authorList>
    </citation>
    <scope>NUCLEOTIDE SEQUENCE [LARGE SCALE GENOMIC DNA]</scope>
    <source>
        <strain evidence="1 2">AK24</strain>
    </source>
</reference>
<evidence type="ECO:0000313" key="1">
    <source>
        <dbReference type="EMBL" id="EON77075.1"/>
    </source>
</evidence>
<dbReference type="AlphaFoldDB" id="R7ZSI7"/>
<name>R7ZSI7_9BACT</name>
<comment type="caution">
    <text evidence="1">The sequence shown here is derived from an EMBL/GenBank/DDBJ whole genome shotgun (WGS) entry which is preliminary data.</text>
</comment>
<protein>
    <submittedName>
        <fullName evidence="1">Uncharacterized protein</fullName>
    </submittedName>
</protein>
<sequence>MAIAAVLIALFITPLYLHVRKTNRSKADALRRLHDFASSKGWLLTNSEIWRNRYFIGLDEMNLGLVYSNDIGDHSAIAVPLSEIQRVRVIERSHRVSINTEKRKVIDAIDLQLIGKDGNVLHELEIYDGNRYSDLDGESVLVGKWEGMLKKVFESSVKKIPIE</sequence>
<proteinExistence type="predicted"/>
<accession>R7ZSI7</accession>
<keyword evidence="2" id="KW-1185">Reference proteome</keyword>
<dbReference type="Proteomes" id="UP000013909">
    <property type="component" value="Unassembled WGS sequence"/>
</dbReference>
<evidence type="ECO:0000313" key="2">
    <source>
        <dbReference type="Proteomes" id="UP000013909"/>
    </source>
</evidence>